<evidence type="ECO:0000256" key="2">
    <source>
        <dbReference type="ARBA" id="ARBA00023125"/>
    </source>
</evidence>
<keyword evidence="7" id="KW-1185">Reference proteome</keyword>
<sequence>MARRRAFDRDEALESALRTFWQHGYEATSVATLTTAMGINPPSLYAAFGDKRRLFEEAVQRYQETYGAFAARALTEEPTAREAVQRVLRDAAGEYSRPEHPHGCMIISAAVNCESAEVVELLRGFREATKAAIKQRIDDDVSAGRLPPGTDADGLATFYAAIIQGMSTQARDGASLRELLAVADRAMAAWPAVTAT</sequence>
<keyword evidence="2 4" id="KW-0238">DNA-binding</keyword>
<gene>
    <name evidence="6" type="ORF">ACFFR3_18565</name>
</gene>
<dbReference type="Pfam" id="PF16925">
    <property type="entry name" value="TetR_C_13"/>
    <property type="match status" value="1"/>
</dbReference>
<evidence type="ECO:0000256" key="4">
    <source>
        <dbReference type="PROSITE-ProRule" id="PRU00335"/>
    </source>
</evidence>
<dbReference type="InterPro" id="IPR023772">
    <property type="entry name" value="DNA-bd_HTH_TetR-type_CS"/>
</dbReference>
<feature type="domain" description="HTH tetR-type" evidence="5">
    <location>
        <begin position="6"/>
        <end position="66"/>
    </location>
</feature>
<dbReference type="PROSITE" id="PS50977">
    <property type="entry name" value="HTH_TETR_2"/>
    <property type="match status" value="1"/>
</dbReference>
<reference evidence="6 7" key="1">
    <citation type="submission" date="2024-09" db="EMBL/GenBank/DDBJ databases">
        <authorList>
            <person name="Sun Q."/>
            <person name="Mori K."/>
        </authorList>
    </citation>
    <scope>NUCLEOTIDE SEQUENCE [LARGE SCALE GENOMIC DNA]</scope>
    <source>
        <strain evidence="6 7">JCM 3324</strain>
    </source>
</reference>
<feature type="DNA-binding region" description="H-T-H motif" evidence="4">
    <location>
        <begin position="29"/>
        <end position="48"/>
    </location>
</feature>
<dbReference type="InterPro" id="IPR009057">
    <property type="entry name" value="Homeodomain-like_sf"/>
</dbReference>
<evidence type="ECO:0000313" key="7">
    <source>
        <dbReference type="Proteomes" id="UP001589568"/>
    </source>
</evidence>
<dbReference type="Pfam" id="PF00440">
    <property type="entry name" value="TetR_N"/>
    <property type="match status" value="1"/>
</dbReference>
<evidence type="ECO:0000256" key="1">
    <source>
        <dbReference type="ARBA" id="ARBA00023015"/>
    </source>
</evidence>
<dbReference type="Gene3D" id="1.10.10.60">
    <property type="entry name" value="Homeodomain-like"/>
    <property type="match status" value="1"/>
</dbReference>
<dbReference type="InterPro" id="IPR036271">
    <property type="entry name" value="Tet_transcr_reg_TetR-rel_C_sf"/>
</dbReference>
<evidence type="ECO:0000256" key="3">
    <source>
        <dbReference type="ARBA" id="ARBA00023163"/>
    </source>
</evidence>
<dbReference type="PANTHER" id="PTHR47506:SF1">
    <property type="entry name" value="HTH-TYPE TRANSCRIPTIONAL REGULATOR YJDC"/>
    <property type="match status" value="1"/>
</dbReference>
<keyword evidence="3" id="KW-0804">Transcription</keyword>
<protein>
    <submittedName>
        <fullName evidence="6">TetR/AcrR family transcriptional regulator</fullName>
    </submittedName>
</protein>
<dbReference type="InterPro" id="IPR001647">
    <property type="entry name" value="HTH_TetR"/>
</dbReference>
<dbReference type="EMBL" id="JBHMCF010000013">
    <property type="protein sequence ID" value="MFB9471529.1"/>
    <property type="molecule type" value="Genomic_DNA"/>
</dbReference>
<keyword evidence="1" id="KW-0805">Transcription regulation</keyword>
<evidence type="ECO:0000259" key="5">
    <source>
        <dbReference type="PROSITE" id="PS50977"/>
    </source>
</evidence>
<comment type="caution">
    <text evidence="6">The sequence shown here is derived from an EMBL/GenBank/DDBJ whole genome shotgun (WGS) entry which is preliminary data.</text>
</comment>
<dbReference type="RefSeq" id="WP_345391040.1">
    <property type="nucleotide sequence ID" value="NZ_BAAAXS010000001.1"/>
</dbReference>
<dbReference type="SUPFAM" id="SSF46689">
    <property type="entry name" value="Homeodomain-like"/>
    <property type="match status" value="1"/>
</dbReference>
<name>A0ABV5NMK4_9ACTN</name>
<proteinExistence type="predicted"/>
<accession>A0ABV5NMK4</accession>
<dbReference type="SUPFAM" id="SSF48498">
    <property type="entry name" value="Tetracyclin repressor-like, C-terminal domain"/>
    <property type="match status" value="1"/>
</dbReference>
<evidence type="ECO:0000313" key="6">
    <source>
        <dbReference type="EMBL" id="MFB9471529.1"/>
    </source>
</evidence>
<dbReference type="InterPro" id="IPR011075">
    <property type="entry name" value="TetR_C"/>
</dbReference>
<dbReference type="PANTHER" id="PTHR47506">
    <property type="entry name" value="TRANSCRIPTIONAL REGULATORY PROTEIN"/>
    <property type="match status" value="1"/>
</dbReference>
<dbReference type="Proteomes" id="UP001589568">
    <property type="component" value="Unassembled WGS sequence"/>
</dbReference>
<dbReference type="PROSITE" id="PS01081">
    <property type="entry name" value="HTH_TETR_1"/>
    <property type="match status" value="1"/>
</dbReference>
<dbReference type="Gene3D" id="1.10.357.10">
    <property type="entry name" value="Tetracycline Repressor, domain 2"/>
    <property type="match status" value="1"/>
</dbReference>
<organism evidence="6 7">
    <name type="scientific">Nonomuraea salmonea</name>
    <dbReference type="NCBI Taxonomy" id="46181"/>
    <lineage>
        <taxon>Bacteria</taxon>
        <taxon>Bacillati</taxon>
        <taxon>Actinomycetota</taxon>
        <taxon>Actinomycetes</taxon>
        <taxon>Streptosporangiales</taxon>
        <taxon>Streptosporangiaceae</taxon>
        <taxon>Nonomuraea</taxon>
    </lineage>
</organism>